<dbReference type="EMBL" id="PSQE01000005">
    <property type="protein sequence ID" value="RHN53312.1"/>
    <property type="molecule type" value="Genomic_DNA"/>
</dbReference>
<protein>
    <submittedName>
        <fullName evidence="1">Uncharacterized protein</fullName>
    </submittedName>
</protein>
<gene>
    <name evidence="1" type="ORF">MtrunA17_Chr5g0394501</name>
</gene>
<dbReference type="Proteomes" id="UP000265566">
    <property type="component" value="Chromosome 5"/>
</dbReference>
<name>A0A396HIZ5_MEDTR</name>
<comment type="caution">
    <text evidence="1">The sequence shown here is derived from an EMBL/GenBank/DDBJ whole genome shotgun (WGS) entry which is preliminary data.</text>
</comment>
<accession>A0A396HIZ5</accession>
<evidence type="ECO:0000313" key="1">
    <source>
        <dbReference type="EMBL" id="RHN53312.1"/>
    </source>
</evidence>
<sequence length="65" mass="7248">MYNSLSLSLSLPPSLSFFTASFFSGCGTNKTQDVNICRSSRNLIFILTKKSVLSFVVFQSQLWSC</sequence>
<reference evidence="1" key="1">
    <citation type="journal article" date="2018" name="Nat. Plants">
        <title>Whole-genome landscape of Medicago truncatula symbiotic genes.</title>
        <authorList>
            <person name="Pecrix Y."/>
            <person name="Gamas P."/>
            <person name="Carrere S."/>
        </authorList>
    </citation>
    <scope>NUCLEOTIDE SEQUENCE</scope>
    <source>
        <tissue evidence="1">Leaves</tissue>
    </source>
</reference>
<organism evidence="1">
    <name type="scientific">Medicago truncatula</name>
    <name type="common">Barrel medic</name>
    <name type="synonym">Medicago tribuloides</name>
    <dbReference type="NCBI Taxonomy" id="3880"/>
    <lineage>
        <taxon>Eukaryota</taxon>
        <taxon>Viridiplantae</taxon>
        <taxon>Streptophyta</taxon>
        <taxon>Embryophyta</taxon>
        <taxon>Tracheophyta</taxon>
        <taxon>Spermatophyta</taxon>
        <taxon>Magnoliopsida</taxon>
        <taxon>eudicotyledons</taxon>
        <taxon>Gunneridae</taxon>
        <taxon>Pentapetalae</taxon>
        <taxon>rosids</taxon>
        <taxon>fabids</taxon>
        <taxon>Fabales</taxon>
        <taxon>Fabaceae</taxon>
        <taxon>Papilionoideae</taxon>
        <taxon>50 kb inversion clade</taxon>
        <taxon>NPAAA clade</taxon>
        <taxon>Hologalegina</taxon>
        <taxon>IRL clade</taxon>
        <taxon>Trifolieae</taxon>
        <taxon>Medicago</taxon>
    </lineage>
</organism>
<dbReference type="Gramene" id="rna28203">
    <property type="protein sequence ID" value="RHN53312.1"/>
    <property type="gene ID" value="gene28203"/>
</dbReference>
<dbReference type="AlphaFoldDB" id="A0A396HIZ5"/>
<proteinExistence type="predicted"/>